<evidence type="ECO:0000313" key="10">
    <source>
        <dbReference type="EnsemblProtists" id="EKX47689"/>
    </source>
</evidence>
<dbReference type="KEGG" id="gtt:GUITHDRAFT_49490"/>
<evidence type="ECO:0000256" key="4">
    <source>
        <dbReference type="ARBA" id="ARBA00022679"/>
    </source>
</evidence>
<dbReference type="EnsemblProtists" id="EKX47689">
    <property type="protein sequence ID" value="EKX47689"/>
    <property type="gene ID" value="GUITHDRAFT_49490"/>
</dbReference>
<dbReference type="RefSeq" id="XP_005834669.1">
    <property type="nucleotide sequence ID" value="XM_005834612.1"/>
</dbReference>
<keyword evidence="6 8" id="KW-1133">Transmembrane helix</keyword>
<feature type="non-terminal residue" evidence="9">
    <location>
        <position position="210"/>
    </location>
</feature>
<dbReference type="HOGENOM" id="CLU_1313039_0_0_1"/>
<sequence length="210" mass="22599">KMTRPQNIPAELGLSLAGSLFASRSLACLADPLVWLVALFSASVGVGSMLINDYFDYRSGADAYKSNPMAEGTVHPEQALLAASSWYLMSFFFACILLESFQLRALVSVSLLLTFLYTPLLKGVLFLKNLVVAFVIAQAIVLGGLAVGDVRMQSTLLPSLYMFCLILWQEVLMDIRDVRGDAEAGIRTIPVVLGCKFAALLALLSAGLAA</sequence>
<feature type="transmembrane region" description="Helical" evidence="8">
    <location>
        <begin position="184"/>
        <end position="209"/>
    </location>
</feature>
<feature type="transmembrane region" description="Helical" evidence="8">
    <location>
        <begin position="105"/>
        <end position="124"/>
    </location>
</feature>
<evidence type="ECO:0000256" key="5">
    <source>
        <dbReference type="ARBA" id="ARBA00022692"/>
    </source>
</evidence>
<dbReference type="eggNOG" id="ENOG502S75T">
    <property type="taxonomic scope" value="Eukaryota"/>
</dbReference>
<dbReference type="InterPro" id="IPR044878">
    <property type="entry name" value="UbiA_sf"/>
</dbReference>
<evidence type="ECO:0000256" key="6">
    <source>
        <dbReference type="ARBA" id="ARBA00022989"/>
    </source>
</evidence>
<keyword evidence="5 8" id="KW-0812">Transmembrane</keyword>
<keyword evidence="3" id="KW-0474">Menaquinone biosynthesis</keyword>
<dbReference type="PANTHER" id="PTHR13929:SF0">
    <property type="entry name" value="UBIA PRENYLTRANSFERASE DOMAIN-CONTAINING PROTEIN 1"/>
    <property type="match status" value="1"/>
</dbReference>
<name>L1JHR6_GUITC</name>
<feature type="transmembrane region" description="Helical" evidence="8">
    <location>
        <begin position="130"/>
        <end position="148"/>
    </location>
</feature>
<keyword evidence="7 8" id="KW-0472">Membrane</keyword>
<evidence type="ECO:0000256" key="3">
    <source>
        <dbReference type="ARBA" id="ARBA00022428"/>
    </source>
</evidence>
<dbReference type="PaxDb" id="55529-EKX47689"/>
<feature type="non-terminal residue" evidence="9">
    <location>
        <position position="1"/>
    </location>
</feature>
<dbReference type="InterPro" id="IPR000537">
    <property type="entry name" value="UbiA_prenyltransferase"/>
</dbReference>
<keyword evidence="11" id="KW-1185">Reference proteome</keyword>
<dbReference type="OMA" id="LIWHREV"/>
<evidence type="ECO:0000256" key="1">
    <source>
        <dbReference type="ARBA" id="ARBA00004141"/>
    </source>
</evidence>
<comment type="pathway">
    <text evidence="2">Quinol/quinone metabolism; menaquinone biosynthesis.</text>
</comment>
<comment type="subcellular location">
    <subcellularLocation>
        <location evidence="1">Membrane</location>
        <topology evidence="1">Multi-pass membrane protein</topology>
    </subcellularLocation>
</comment>
<dbReference type="OrthoDB" id="10022113at2759"/>
<dbReference type="PANTHER" id="PTHR13929">
    <property type="entry name" value="1,4-DIHYDROXY-2-NAPHTHOATE OCTAPRENYLTRANSFERASE"/>
    <property type="match status" value="1"/>
</dbReference>
<protein>
    <submittedName>
        <fullName evidence="9 10">Uncharacterized protein</fullName>
    </submittedName>
</protein>
<evidence type="ECO:0000256" key="7">
    <source>
        <dbReference type="ARBA" id="ARBA00023136"/>
    </source>
</evidence>
<feature type="transmembrane region" description="Helical" evidence="8">
    <location>
        <begin position="79"/>
        <end position="98"/>
    </location>
</feature>
<dbReference type="InterPro" id="IPR026046">
    <property type="entry name" value="UBIAD1"/>
</dbReference>
<evidence type="ECO:0000256" key="8">
    <source>
        <dbReference type="SAM" id="Phobius"/>
    </source>
</evidence>
<dbReference type="AlphaFoldDB" id="L1JHR6"/>
<gene>
    <name evidence="9" type="ORF">GUITHDRAFT_49490</name>
</gene>
<reference evidence="9 11" key="1">
    <citation type="journal article" date="2012" name="Nature">
        <title>Algal genomes reveal evolutionary mosaicism and the fate of nucleomorphs.</title>
        <authorList>
            <consortium name="DOE Joint Genome Institute"/>
            <person name="Curtis B.A."/>
            <person name="Tanifuji G."/>
            <person name="Burki F."/>
            <person name="Gruber A."/>
            <person name="Irimia M."/>
            <person name="Maruyama S."/>
            <person name="Arias M.C."/>
            <person name="Ball S.G."/>
            <person name="Gile G.H."/>
            <person name="Hirakawa Y."/>
            <person name="Hopkins J.F."/>
            <person name="Kuo A."/>
            <person name="Rensing S.A."/>
            <person name="Schmutz J."/>
            <person name="Symeonidi A."/>
            <person name="Elias M."/>
            <person name="Eveleigh R.J."/>
            <person name="Herman E.K."/>
            <person name="Klute M.J."/>
            <person name="Nakayama T."/>
            <person name="Obornik M."/>
            <person name="Reyes-Prieto A."/>
            <person name="Armbrust E.V."/>
            <person name="Aves S.J."/>
            <person name="Beiko R.G."/>
            <person name="Coutinho P."/>
            <person name="Dacks J.B."/>
            <person name="Durnford D.G."/>
            <person name="Fast N.M."/>
            <person name="Green B.R."/>
            <person name="Grisdale C.J."/>
            <person name="Hempel F."/>
            <person name="Henrissat B."/>
            <person name="Hoppner M.P."/>
            <person name="Ishida K."/>
            <person name="Kim E."/>
            <person name="Koreny L."/>
            <person name="Kroth P.G."/>
            <person name="Liu Y."/>
            <person name="Malik S.B."/>
            <person name="Maier U.G."/>
            <person name="McRose D."/>
            <person name="Mock T."/>
            <person name="Neilson J.A."/>
            <person name="Onodera N.T."/>
            <person name="Poole A.M."/>
            <person name="Pritham E.J."/>
            <person name="Richards T.A."/>
            <person name="Rocap G."/>
            <person name="Roy S.W."/>
            <person name="Sarai C."/>
            <person name="Schaack S."/>
            <person name="Shirato S."/>
            <person name="Slamovits C.H."/>
            <person name="Spencer D.F."/>
            <person name="Suzuki S."/>
            <person name="Worden A.Z."/>
            <person name="Zauner S."/>
            <person name="Barry K."/>
            <person name="Bell C."/>
            <person name="Bharti A.K."/>
            <person name="Crow J.A."/>
            <person name="Grimwood J."/>
            <person name="Kramer R."/>
            <person name="Lindquist E."/>
            <person name="Lucas S."/>
            <person name="Salamov A."/>
            <person name="McFadden G.I."/>
            <person name="Lane C.E."/>
            <person name="Keeling P.J."/>
            <person name="Gray M.W."/>
            <person name="Grigoriev I.V."/>
            <person name="Archibald J.M."/>
        </authorList>
    </citation>
    <scope>NUCLEOTIDE SEQUENCE</scope>
    <source>
        <strain evidence="9 11">CCMP2712</strain>
    </source>
</reference>
<reference evidence="10" key="3">
    <citation type="submission" date="2016-03" db="UniProtKB">
        <authorList>
            <consortium name="EnsemblProtists"/>
        </authorList>
    </citation>
    <scope>IDENTIFICATION</scope>
</reference>
<dbReference type="GO" id="GO:0042371">
    <property type="term" value="P:vitamin K biosynthetic process"/>
    <property type="evidence" value="ECO:0007669"/>
    <property type="project" value="TreeGrafter"/>
</dbReference>
<reference evidence="11" key="2">
    <citation type="submission" date="2012-11" db="EMBL/GenBank/DDBJ databases">
        <authorList>
            <person name="Kuo A."/>
            <person name="Curtis B.A."/>
            <person name="Tanifuji G."/>
            <person name="Burki F."/>
            <person name="Gruber A."/>
            <person name="Irimia M."/>
            <person name="Maruyama S."/>
            <person name="Arias M.C."/>
            <person name="Ball S.G."/>
            <person name="Gile G.H."/>
            <person name="Hirakawa Y."/>
            <person name="Hopkins J.F."/>
            <person name="Rensing S.A."/>
            <person name="Schmutz J."/>
            <person name="Symeonidi A."/>
            <person name="Elias M."/>
            <person name="Eveleigh R.J."/>
            <person name="Herman E.K."/>
            <person name="Klute M.J."/>
            <person name="Nakayama T."/>
            <person name="Obornik M."/>
            <person name="Reyes-Prieto A."/>
            <person name="Armbrust E.V."/>
            <person name="Aves S.J."/>
            <person name="Beiko R.G."/>
            <person name="Coutinho P."/>
            <person name="Dacks J.B."/>
            <person name="Durnford D.G."/>
            <person name="Fast N.M."/>
            <person name="Green B.R."/>
            <person name="Grisdale C."/>
            <person name="Hempe F."/>
            <person name="Henrissat B."/>
            <person name="Hoppner M.P."/>
            <person name="Ishida K.-I."/>
            <person name="Kim E."/>
            <person name="Koreny L."/>
            <person name="Kroth P.G."/>
            <person name="Liu Y."/>
            <person name="Malik S.-B."/>
            <person name="Maier U.G."/>
            <person name="McRose D."/>
            <person name="Mock T."/>
            <person name="Neilson J.A."/>
            <person name="Onodera N.T."/>
            <person name="Poole A.M."/>
            <person name="Pritham E.J."/>
            <person name="Richards T.A."/>
            <person name="Rocap G."/>
            <person name="Roy S.W."/>
            <person name="Sarai C."/>
            <person name="Schaack S."/>
            <person name="Shirato S."/>
            <person name="Slamovits C.H."/>
            <person name="Spencer D.F."/>
            <person name="Suzuki S."/>
            <person name="Worden A.Z."/>
            <person name="Zauner S."/>
            <person name="Barry K."/>
            <person name="Bell C."/>
            <person name="Bharti A.K."/>
            <person name="Crow J.A."/>
            <person name="Grimwood J."/>
            <person name="Kramer R."/>
            <person name="Lindquist E."/>
            <person name="Lucas S."/>
            <person name="Salamov A."/>
            <person name="McFadden G.I."/>
            <person name="Lane C.E."/>
            <person name="Keeling P.J."/>
            <person name="Gray M.W."/>
            <person name="Grigoriev I.V."/>
            <person name="Archibald J.M."/>
        </authorList>
    </citation>
    <scope>NUCLEOTIDE SEQUENCE</scope>
    <source>
        <strain evidence="11">CCMP2712</strain>
    </source>
</reference>
<dbReference type="Pfam" id="PF01040">
    <property type="entry name" value="UbiA"/>
    <property type="match status" value="1"/>
</dbReference>
<feature type="transmembrane region" description="Helical" evidence="8">
    <location>
        <begin position="155"/>
        <end position="172"/>
    </location>
</feature>
<evidence type="ECO:0000313" key="11">
    <source>
        <dbReference type="Proteomes" id="UP000011087"/>
    </source>
</evidence>
<evidence type="ECO:0000313" key="9">
    <source>
        <dbReference type="EMBL" id="EKX47689.1"/>
    </source>
</evidence>
<dbReference type="GO" id="GO:0009234">
    <property type="term" value="P:menaquinone biosynthetic process"/>
    <property type="evidence" value="ECO:0007669"/>
    <property type="project" value="UniProtKB-KW"/>
</dbReference>
<proteinExistence type="predicted"/>
<evidence type="ECO:0000256" key="2">
    <source>
        <dbReference type="ARBA" id="ARBA00004863"/>
    </source>
</evidence>
<dbReference type="GO" id="GO:0016020">
    <property type="term" value="C:membrane"/>
    <property type="evidence" value="ECO:0007669"/>
    <property type="project" value="UniProtKB-SubCell"/>
</dbReference>
<keyword evidence="4" id="KW-0808">Transferase</keyword>
<organism evidence="9">
    <name type="scientific">Guillardia theta (strain CCMP2712)</name>
    <name type="common">Cryptophyte</name>
    <dbReference type="NCBI Taxonomy" id="905079"/>
    <lineage>
        <taxon>Eukaryota</taxon>
        <taxon>Cryptophyceae</taxon>
        <taxon>Pyrenomonadales</taxon>
        <taxon>Geminigeraceae</taxon>
        <taxon>Guillardia</taxon>
    </lineage>
</organism>
<dbReference type="GeneID" id="17304305"/>
<dbReference type="EMBL" id="JH992989">
    <property type="protein sequence ID" value="EKX47689.1"/>
    <property type="molecule type" value="Genomic_DNA"/>
</dbReference>
<dbReference type="Gene3D" id="1.10.357.140">
    <property type="entry name" value="UbiA prenyltransferase"/>
    <property type="match status" value="1"/>
</dbReference>
<accession>L1JHR6</accession>
<dbReference type="Proteomes" id="UP000011087">
    <property type="component" value="Unassembled WGS sequence"/>
</dbReference>
<dbReference type="GO" id="GO:0004659">
    <property type="term" value="F:prenyltransferase activity"/>
    <property type="evidence" value="ECO:0007669"/>
    <property type="project" value="InterPro"/>
</dbReference>